<comment type="caution">
    <text evidence="1">The sequence shown here is derived from an EMBL/GenBank/DDBJ whole genome shotgun (WGS) entry which is preliminary data.</text>
</comment>
<reference evidence="1" key="1">
    <citation type="submission" date="2022-06" db="EMBL/GenBank/DDBJ databases">
        <title>Phylogenomic reconstructions and comparative analyses of Kickxellomycotina fungi.</title>
        <authorList>
            <person name="Reynolds N.K."/>
            <person name="Stajich J.E."/>
            <person name="Barry K."/>
            <person name="Grigoriev I.V."/>
            <person name="Crous P."/>
            <person name="Smith M.E."/>
        </authorList>
    </citation>
    <scope>NUCLEOTIDE SEQUENCE</scope>
    <source>
        <strain evidence="1">RSA 2271</strain>
    </source>
</reference>
<keyword evidence="2" id="KW-1185">Reference proteome</keyword>
<dbReference type="EMBL" id="JAMZIH010001419">
    <property type="protein sequence ID" value="KAJ1678211.1"/>
    <property type="molecule type" value="Genomic_DNA"/>
</dbReference>
<gene>
    <name evidence="1" type="ORF">EV182_004545</name>
</gene>
<name>A0ACC1HRA8_9FUNG</name>
<dbReference type="Proteomes" id="UP001145114">
    <property type="component" value="Unassembled WGS sequence"/>
</dbReference>
<sequence length="427" mass="47821">MPPPPGMDPSQLESFTELLFHTPRGITGHIMLFSFFIIAVTATPIVRRRAFEVFYFCHHLFIVILVAMLIHVKLATEYFPYLGAFIIIYAVDRIYRVVRAYSSQARIHKAVPHNDGVVEVRFTAQMIQPLPGQFVRICCPSVDPLQWHPFTLTTVPGKNNTASIHFRTVGGFTREFARKLGCSSYANTVGDDADAPQFSASLDSRCSLRNDNAGQTARSLRIFVDGPYGAPTQHLFNYSVGVMIAGGIGITPFLSAMKYHLTKSIAGESTQLRRLYLIWSVRDLGALEWLGDLWEMLRVQEQQGRFADVYTVVVYYTNTKDGSNLPVKVVEDSPWGTHALDLESLSATEGPVKVPDNLPSCVQVYLYRPDYCKALRHIASQNSKTRIGVIGCGVKAMNRSVRLQLQAISGSIARDHSVHYEFRAEHF</sequence>
<evidence type="ECO:0000313" key="2">
    <source>
        <dbReference type="Proteomes" id="UP001145114"/>
    </source>
</evidence>
<proteinExistence type="predicted"/>
<organism evidence="1 2">
    <name type="scientific">Spiromyces aspiralis</name>
    <dbReference type="NCBI Taxonomy" id="68401"/>
    <lineage>
        <taxon>Eukaryota</taxon>
        <taxon>Fungi</taxon>
        <taxon>Fungi incertae sedis</taxon>
        <taxon>Zoopagomycota</taxon>
        <taxon>Kickxellomycotina</taxon>
        <taxon>Kickxellomycetes</taxon>
        <taxon>Kickxellales</taxon>
        <taxon>Kickxellaceae</taxon>
        <taxon>Spiromyces</taxon>
    </lineage>
</organism>
<accession>A0ACC1HRA8</accession>
<evidence type="ECO:0000313" key="1">
    <source>
        <dbReference type="EMBL" id="KAJ1678211.1"/>
    </source>
</evidence>
<protein>
    <submittedName>
        <fullName evidence="1">Uncharacterized protein</fullName>
    </submittedName>
</protein>